<evidence type="ECO:0000313" key="1">
    <source>
        <dbReference type="EMBL" id="KHN94646.1"/>
    </source>
</evidence>
<dbReference type="EMBL" id="AZHE01000032">
    <property type="protein sequence ID" value="KHN94646.1"/>
    <property type="molecule type" value="Genomic_DNA"/>
</dbReference>
<dbReference type="OrthoDB" id="4934756at2759"/>
<protein>
    <submittedName>
        <fullName evidence="1">Uncharacterized protein</fullName>
    </submittedName>
</protein>
<comment type="caution">
    <text evidence="1">The sequence shown here is derived from an EMBL/GenBank/DDBJ whole genome shotgun (WGS) entry which is preliminary data.</text>
</comment>
<name>A0A0B2WFE4_METAS</name>
<keyword evidence="2" id="KW-1185">Reference proteome</keyword>
<organism evidence="1 2">
    <name type="scientific">Metarhizium album (strain ARSEF 1941)</name>
    <dbReference type="NCBI Taxonomy" id="1081103"/>
    <lineage>
        <taxon>Eukaryota</taxon>
        <taxon>Fungi</taxon>
        <taxon>Dikarya</taxon>
        <taxon>Ascomycota</taxon>
        <taxon>Pezizomycotina</taxon>
        <taxon>Sordariomycetes</taxon>
        <taxon>Hypocreomycetidae</taxon>
        <taxon>Hypocreales</taxon>
        <taxon>Clavicipitaceae</taxon>
        <taxon>Metarhizium</taxon>
    </lineage>
</organism>
<dbReference type="AlphaFoldDB" id="A0A0B2WFE4"/>
<dbReference type="GeneID" id="63742007"/>
<gene>
    <name evidence="1" type="ORF">MAM_07552</name>
</gene>
<accession>A0A0B2WFE4</accession>
<dbReference type="RefSeq" id="XP_040675712.1">
    <property type="nucleotide sequence ID" value="XM_040826350.1"/>
</dbReference>
<reference evidence="1 2" key="1">
    <citation type="journal article" date="2014" name="Proc. Natl. Acad. Sci. U.S.A.">
        <title>Trajectory and genomic determinants of fungal-pathogen speciation and host adaptation.</title>
        <authorList>
            <person name="Hu X."/>
            <person name="Xiao G."/>
            <person name="Zheng P."/>
            <person name="Shang Y."/>
            <person name="Su Y."/>
            <person name="Zhang X."/>
            <person name="Liu X."/>
            <person name="Zhan S."/>
            <person name="St Leger R.J."/>
            <person name="Wang C."/>
        </authorList>
    </citation>
    <scope>NUCLEOTIDE SEQUENCE [LARGE SCALE GENOMIC DNA]</scope>
    <source>
        <strain evidence="1 2">ARSEF 1941</strain>
    </source>
</reference>
<evidence type="ECO:0000313" key="2">
    <source>
        <dbReference type="Proteomes" id="UP000030816"/>
    </source>
</evidence>
<dbReference type="Proteomes" id="UP000030816">
    <property type="component" value="Unassembled WGS sequence"/>
</dbReference>
<proteinExistence type="predicted"/>
<sequence>MSRIAKAPCDGMSSSRVRAPGYIVDMPLDWLDAESSEETVSLAVIKLPDCGHVSFGGTVITNPGAPGVSGVHHILQDGHYMQSMMDGEKHFELVSFDPRGVAWPIANRQITLGVQYGQSEHIAWRVGGEAKTSSDRRGHGNHPDCEHGALQGNYALLLRDAGLDSPADGCAPRKAGDYNWLGLSSSAVLCGDADDTTHRDETHWGHDERPTLPR</sequence>
<dbReference type="STRING" id="1081103.A0A0B2WFE4"/>
<dbReference type="HOGENOM" id="CLU_1289196_0_0_1"/>